<comment type="caution">
    <text evidence="1">The sequence shown here is derived from an EMBL/GenBank/DDBJ whole genome shotgun (WGS) entry which is preliminary data.</text>
</comment>
<gene>
    <name evidence="1" type="ORF">EVAR_34162_1</name>
</gene>
<dbReference type="EMBL" id="BGZK01000570">
    <property type="protein sequence ID" value="GBP50654.1"/>
    <property type="molecule type" value="Genomic_DNA"/>
</dbReference>
<reference evidence="1 2" key="1">
    <citation type="journal article" date="2019" name="Commun. Biol.">
        <title>The bagworm genome reveals a unique fibroin gene that provides high tensile strength.</title>
        <authorList>
            <person name="Kono N."/>
            <person name="Nakamura H."/>
            <person name="Ohtoshi R."/>
            <person name="Tomita M."/>
            <person name="Numata K."/>
            <person name="Arakawa K."/>
        </authorList>
    </citation>
    <scope>NUCLEOTIDE SEQUENCE [LARGE SCALE GENOMIC DNA]</scope>
</reference>
<dbReference type="AlphaFoldDB" id="A0A4C1WKK9"/>
<keyword evidence="2" id="KW-1185">Reference proteome</keyword>
<protein>
    <submittedName>
        <fullName evidence="1">Uncharacterized protein</fullName>
    </submittedName>
</protein>
<evidence type="ECO:0000313" key="2">
    <source>
        <dbReference type="Proteomes" id="UP000299102"/>
    </source>
</evidence>
<sequence length="116" mass="12810">MVSDENHEFLRRYCTLGNLGEFEISELLTARRMTSPFGCRLQTMWCPRSRKRGATRVAAADSSPDGPGAASVAAWALALPHGLETGERRQPGLFPQDRGSYLDPEVELRAYSLGLL</sequence>
<name>A0A4C1WKK9_EUMVA</name>
<accession>A0A4C1WKK9</accession>
<evidence type="ECO:0000313" key="1">
    <source>
        <dbReference type="EMBL" id="GBP50654.1"/>
    </source>
</evidence>
<organism evidence="1 2">
    <name type="scientific">Eumeta variegata</name>
    <name type="common">Bagworm moth</name>
    <name type="synonym">Eumeta japonica</name>
    <dbReference type="NCBI Taxonomy" id="151549"/>
    <lineage>
        <taxon>Eukaryota</taxon>
        <taxon>Metazoa</taxon>
        <taxon>Ecdysozoa</taxon>
        <taxon>Arthropoda</taxon>
        <taxon>Hexapoda</taxon>
        <taxon>Insecta</taxon>
        <taxon>Pterygota</taxon>
        <taxon>Neoptera</taxon>
        <taxon>Endopterygota</taxon>
        <taxon>Lepidoptera</taxon>
        <taxon>Glossata</taxon>
        <taxon>Ditrysia</taxon>
        <taxon>Tineoidea</taxon>
        <taxon>Psychidae</taxon>
        <taxon>Oiketicinae</taxon>
        <taxon>Eumeta</taxon>
    </lineage>
</organism>
<dbReference type="Proteomes" id="UP000299102">
    <property type="component" value="Unassembled WGS sequence"/>
</dbReference>
<proteinExistence type="predicted"/>